<comment type="subcellular location">
    <subcellularLocation>
        <location evidence="2 9">Secreted</location>
    </subcellularLocation>
</comment>
<reference evidence="12" key="3">
    <citation type="submission" date="2025-09" db="UniProtKB">
        <authorList>
            <consortium name="Ensembl"/>
        </authorList>
    </citation>
    <scope>IDENTIFICATION</scope>
    <source>
        <strain evidence="12">Isolate ISIS603380</strain>
    </source>
</reference>
<evidence type="ECO:0000256" key="9">
    <source>
        <dbReference type="RuleBase" id="RU000635"/>
    </source>
</evidence>
<dbReference type="InParanoid" id="G3UIM5"/>
<evidence type="ECO:0000256" key="1">
    <source>
        <dbReference type="ARBA" id="ARBA00004093"/>
    </source>
</evidence>
<keyword evidence="6 9" id="KW-0372">Hormone</keyword>
<feature type="signal peptide" evidence="11">
    <location>
        <begin position="1"/>
        <end position="24"/>
    </location>
</feature>
<comment type="function">
    <text evidence="1">Stimulates the secretion of gonadotropins; it stimulates the secretion of both luteinizing and follicle-stimulating hormones.</text>
</comment>
<dbReference type="AlphaFoldDB" id="G3UIM5"/>
<dbReference type="HOGENOM" id="CLU_175203_0_0_1"/>
<protein>
    <recommendedName>
        <fullName evidence="9">Progonadoliberin</fullName>
    </recommendedName>
    <component>
        <recommendedName>
            <fullName evidence="9">Gonadoliberin</fullName>
        </recommendedName>
        <alternativeName>
            <fullName evidence="9">Gonadotropin-releasing hormone</fullName>
            <shortName evidence="9">GnRH</shortName>
        </alternativeName>
        <alternativeName>
            <fullName evidence="9">Luliberin</fullName>
        </alternativeName>
        <alternativeName>
            <fullName evidence="9">Luteinizing hormone-releasing hormone</fullName>
            <shortName evidence="9">LH-RH</shortName>
        </alternativeName>
    </component>
    <component>
        <recommendedName>
            <fullName evidence="9">GnRH-associated peptide</fullName>
        </recommendedName>
        <alternativeName>
            <fullName evidence="9">GnRH-associated peptide</fullName>
        </alternativeName>
    </component>
</protein>
<keyword evidence="8 9" id="KW-0027">Amidation</keyword>
<organism evidence="12 13">
    <name type="scientific">Loxodonta africana</name>
    <name type="common">African elephant</name>
    <dbReference type="NCBI Taxonomy" id="9785"/>
    <lineage>
        <taxon>Eukaryota</taxon>
        <taxon>Metazoa</taxon>
        <taxon>Chordata</taxon>
        <taxon>Craniata</taxon>
        <taxon>Vertebrata</taxon>
        <taxon>Euteleostomi</taxon>
        <taxon>Mammalia</taxon>
        <taxon>Eutheria</taxon>
        <taxon>Afrotheria</taxon>
        <taxon>Proboscidea</taxon>
        <taxon>Elephantidae</taxon>
        <taxon>Loxodonta</taxon>
    </lineage>
</organism>
<dbReference type="OMA" id="WEGRTMA"/>
<comment type="similarity">
    <text evidence="3 9">Belongs to the GnRH family.</text>
</comment>
<dbReference type="GO" id="GO:0005615">
    <property type="term" value="C:extracellular space"/>
    <property type="evidence" value="ECO:0007669"/>
    <property type="project" value="TreeGrafter"/>
</dbReference>
<feature type="compositionally biased region" description="Polar residues" evidence="10">
    <location>
        <begin position="59"/>
        <end position="69"/>
    </location>
</feature>
<reference evidence="12" key="2">
    <citation type="submission" date="2025-08" db="UniProtKB">
        <authorList>
            <consortium name="Ensembl"/>
        </authorList>
    </citation>
    <scope>IDENTIFICATION</scope>
    <source>
        <strain evidence="12">Isolate ISIS603380</strain>
    </source>
</reference>
<dbReference type="PROSITE" id="PS00473">
    <property type="entry name" value="GNRH"/>
    <property type="match status" value="1"/>
</dbReference>
<evidence type="ECO:0000313" key="13">
    <source>
        <dbReference type="Proteomes" id="UP000007646"/>
    </source>
</evidence>
<accession>G3UIM5</accession>
<evidence type="ECO:0000256" key="2">
    <source>
        <dbReference type="ARBA" id="ARBA00004613"/>
    </source>
</evidence>
<dbReference type="GO" id="GO:0031530">
    <property type="term" value="F:gonadotropin-releasing hormone receptor binding"/>
    <property type="evidence" value="ECO:0007669"/>
    <property type="project" value="TreeGrafter"/>
</dbReference>
<dbReference type="eggNOG" id="KOG4691">
    <property type="taxonomic scope" value="Eukaryota"/>
</dbReference>
<evidence type="ECO:0000256" key="4">
    <source>
        <dbReference type="ARBA" id="ARBA00022525"/>
    </source>
</evidence>
<evidence type="ECO:0000313" key="12">
    <source>
        <dbReference type="Ensembl" id="ENSLAFP00000027683.1"/>
    </source>
</evidence>
<keyword evidence="7 11" id="KW-0732">Signal</keyword>
<dbReference type="Ensembl" id="ENSLAFT00000029716.1">
    <property type="protein sequence ID" value="ENSLAFP00000027683.1"/>
    <property type="gene ID" value="ENSLAFG00000028526.1"/>
</dbReference>
<evidence type="ECO:0000256" key="7">
    <source>
        <dbReference type="ARBA" id="ARBA00022729"/>
    </source>
</evidence>
<dbReference type="PANTHER" id="PTHR10522">
    <property type="entry name" value="GONADOLIBERIN"/>
    <property type="match status" value="1"/>
</dbReference>
<keyword evidence="13" id="KW-1185">Reference proteome</keyword>
<evidence type="ECO:0000256" key="8">
    <source>
        <dbReference type="ARBA" id="ARBA00022815"/>
    </source>
</evidence>
<dbReference type="GO" id="GO:0005183">
    <property type="term" value="F:gonadotropin hormone-releasing hormone activity"/>
    <property type="evidence" value="ECO:0007669"/>
    <property type="project" value="TreeGrafter"/>
</dbReference>
<dbReference type="FunCoup" id="G3UIM5">
    <property type="interactions" value="14"/>
</dbReference>
<name>G3UIM5_LOXAF</name>
<dbReference type="PANTHER" id="PTHR10522:SF6">
    <property type="entry name" value="PROGONADOLIBERIN-2"/>
    <property type="match status" value="1"/>
</dbReference>
<dbReference type="InterPro" id="IPR002012">
    <property type="entry name" value="GnRH"/>
</dbReference>
<keyword evidence="5" id="KW-0165">Cleavage on pair of basic residues</keyword>
<dbReference type="Pfam" id="PF00446">
    <property type="entry name" value="GnRH"/>
    <property type="match status" value="1"/>
</dbReference>
<dbReference type="GeneTree" id="ENSGT00390000005119"/>
<feature type="chain" id="PRO_5003456547" description="Progonadoliberin" evidence="11">
    <location>
        <begin position="25"/>
        <end position="108"/>
    </location>
</feature>
<gene>
    <name evidence="12" type="primary">GNRH2</name>
</gene>
<dbReference type="Proteomes" id="UP000007646">
    <property type="component" value="Unassembled WGS sequence"/>
</dbReference>
<evidence type="ECO:0000256" key="6">
    <source>
        <dbReference type="ARBA" id="ARBA00022702"/>
    </source>
</evidence>
<dbReference type="InterPro" id="IPR019792">
    <property type="entry name" value="Gonadoliberin"/>
</dbReference>
<evidence type="ECO:0000256" key="11">
    <source>
        <dbReference type="SAM" id="SignalP"/>
    </source>
</evidence>
<evidence type="ECO:0000256" key="5">
    <source>
        <dbReference type="ARBA" id="ARBA00022685"/>
    </source>
</evidence>
<evidence type="ECO:0000256" key="10">
    <source>
        <dbReference type="SAM" id="MobiDB-lite"/>
    </source>
</evidence>
<reference evidence="12 13" key="1">
    <citation type="submission" date="2009-06" db="EMBL/GenBank/DDBJ databases">
        <title>The Genome Sequence of Loxodonta africana (African elephant).</title>
        <authorList>
            <person name="Di Palma F."/>
            <person name="Heiman D."/>
            <person name="Young S."/>
            <person name="Johnson J."/>
            <person name="Lander E.S."/>
            <person name="Lindblad-Toh K."/>
        </authorList>
    </citation>
    <scope>NUCLEOTIDE SEQUENCE [LARGE SCALE GENOMIC DNA]</scope>
    <source>
        <strain evidence="12 13">Isolate ISIS603380</strain>
    </source>
</reference>
<sequence length="108" mass="11535">MASCRLDFLLLLLLLTAHPTPSKAQHWSHGWYPGGKRASVTPWGLQLAPGLPGRVPDTATGSPHQTARSLPSGALTPPEDLVPWEGTAVAQPPLRGKQRLVQPLLAKP</sequence>
<proteinExistence type="inferred from homology"/>
<dbReference type="STRING" id="9785.ENSLAFP00000027683"/>
<keyword evidence="4" id="KW-0964">Secreted</keyword>
<feature type="region of interest" description="Disordered" evidence="10">
    <location>
        <begin position="43"/>
        <end position="88"/>
    </location>
</feature>
<evidence type="ECO:0000256" key="3">
    <source>
        <dbReference type="ARBA" id="ARBA00010968"/>
    </source>
</evidence>